<comment type="similarity">
    <text evidence="7">Belongs to the dTDP-4-dehydrorhamnose 3,5-epimerase family.</text>
</comment>
<gene>
    <name evidence="8" type="primary">rfbC</name>
    <name evidence="8" type="ORF">HMH01_16280</name>
</gene>
<keyword evidence="9" id="KW-1185">Reference proteome</keyword>
<dbReference type="PANTHER" id="PTHR21047">
    <property type="entry name" value="DTDP-6-DEOXY-D-GLUCOSE-3,5 EPIMERASE"/>
    <property type="match status" value="1"/>
</dbReference>
<evidence type="ECO:0000256" key="6">
    <source>
        <dbReference type="PIRSR" id="PIRSR600888-3"/>
    </source>
</evidence>
<dbReference type="PANTHER" id="PTHR21047:SF2">
    <property type="entry name" value="THYMIDINE DIPHOSPHO-4-KETO-RHAMNOSE 3,5-EPIMERASE"/>
    <property type="match status" value="1"/>
</dbReference>
<name>A0A849L6H1_9RHOB</name>
<dbReference type="InterPro" id="IPR014710">
    <property type="entry name" value="RmlC-like_jellyroll"/>
</dbReference>
<dbReference type="GO" id="GO:0019305">
    <property type="term" value="P:dTDP-rhamnose biosynthetic process"/>
    <property type="evidence" value="ECO:0007669"/>
    <property type="project" value="UniProtKB-UniRule"/>
</dbReference>
<dbReference type="InterPro" id="IPR000888">
    <property type="entry name" value="RmlC-like"/>
</dbReference>
<evidence type="ECO:0000256" key="5">
    <source>
        <dbReference type="PIRSR" id="PIRSR600888-1"/>
    </source>
</evidence>
<dbReference type="GO" id="GO:0005829">
    <property type="term" value="C:cytosol"/>
    <property type="evidence" value="ECO:0007669"/>
    <property type="project" value="TreeGrafter"/>
</dbReference>
<dbReference type="InterPro" id="IPR011051">
    <property type="entry name" value="RmlC_Cupin_sf"/>
</dbReference>
<comment type="catalytic activity">
    <reaction evidence="1 7">
        <text>dTDP-4-dehydro-6-deoxy-alpha-D-glucose = dTDP-4-dehydro-beta-L-rhamnose</text>
        <dbReference type="Rhea" id="RHEA:16969"/>
        <dbReference type="ChEBI" id="CHEBI:57649"/>
        <dbReference type="ChEBI" id="CHEBI:62830"/>
        <dbReference type="EC" id="5.1.3.13"/>
    </reaction>
</comment>
<reference evidence="8 9" key="1">
    <citation type="submission" date="2020-05" db="EMBL/GenBank/DDBJ databases">
        <title>Gimesia benthica sp. nov., a novel planctomycete isolated from a deep-sea water sample of the Northwest Indian Ocean.</title>
        <authorList>
            <person name="Wang J."/>
            <person name="Ruan C."/>
            <person name="Song L."/>
            <person name="Zhu Y."/>
            <person name="Li A."/>
            <person name="Zheng X."/>
            <person name="Wang L."/>
            <person name="Lu Z."/>
            <person name="Huang Y."/>
            <person name="Du W."/>
            <person name="Zhou Y."/>
            <person name="Huang L."/>
            <person name="Dai X."/>
        </authorList>
    </citation>
    <scope>NUCLEOTIDE SEQUENCE [LARGE SCALE GENOMIC DNA]</scope>
    <source>
        <strain evidence="8 9">YYQ-30</strain>
    </source>
</reference>
<dbReference type="GO" id="GO:0008830">
    <property type="term" value="F:dTDP-4-dehydrorhamnose 3,5-epimerase activity"/>
    <property type="evidence" value="ECO:0007669"/>
    <property type="project" value="UniProtKB-UniRule"/>
</dbReference>
<comment type="subunit">
    <text evidence="7">Homodimer.</text>
</comment>
<dbReference type="UniPathway" id="UPA00124"/>
<evidence type="ECO:0000256" key="2">
    <source>
        <dbReference type="ARBA" id="ARBA00001997"/>
    </source>
</evidence>
<feature type="site" description="Participates in a stacking interaction with the thymidine ring of dTDP-4-oxo-6-deoxyglucose" evidence="6">
    <location>
        <position position="140"/>
    </location>
</feature>
<dbReference type="GO" id="GO:0000271">
    <property type="term" value="P:polysaccharide biosynthetic process"/>
    <property type="evidence" value="ECO:0007669"/>
    <property type="project" value="TreeGrafter"/>
</dbReference>
<evidence type="ECO:0000313" key="9">
    <source>
        <dbReference type="Proteomes" id="UP000572377"/>
    </source>
</evidence>
<evidence type="ECO:0000256" key="4">
    <source>
        <dbReference type="ARBA" id="ARBA00019595"/>
    </source>
</evidence>
<accession>A0A849L6H1</accession>
<organism evidence="8 9">
    <name type="scientific">Halovulum dunhuangense</name>
    <dbReference type="NCBI Taxonomy" id="1505036"/>
    <lineage>
        <taxon>Bacteria</taxon>
        <taxon>Pseudomonadati</taxon>
        <taxon>Pseudomonadota</taxon>
        <taxon>Alphaproteobacteria</taxon>
        <taxon>Rhodobacterales</taxon>
        <taxon>Paracoccaceae</taxon>
        <taxon>Halovulum</taxon>
    </lineage>
</organism>
<evidence type="ECO:0000256" key="1">
    <source>
        <dbReference type="ARBA" id="ARBA00001298"/>
    </source>
</evidence>
<evidence type="ECO:0000313" key="8">
    <source>
        <dbReference type="EMBL" id="NNU81996.1"/>
    </source>
</evidence>
<evidence type="ECO:0000256" key="3">
    <source>
        <dbReference type="ARBA" id="ARBA00012098"/>
    </source>
</evidence>
<feature type="active site" description="Proton donor" evidence="5">
    <location>
        <position position="134"/>
    </location>
</feature>
<sequence length="188" mass="20740">MLNARPVPHLPDLLVIEPRRFVDDRGYFEETWSAGDFAKAGIGVTFVQDNHSMSLAPGTLRGLHFQAPPRAQAKLVRCVRGAVFDVAVDIRRGSPTYGHWHGIELAPGNGRKFFIPEGFLHGFITLEPNSEVEYKCSDSYAPDLEGAVRWDSVGIDWPWKDAPRLSPKDAAAVPFSGFHSPFGKGQIA</sequence>
<protein>
    <recommendedName>
        <fullName evidence="4 7">dTDP-4-dehydrorhamnose 3,5-epimerase</fullName>
        <ecNumber evidence="3 7">5.1.3.13</ecNumber>
    </recommendedName>
    <alternativeName>
        <fullName evidence="7">Thymidine diphospho-4-keto-rhamnose 3,5-epimerase</fullName>
    </alternativeName>
</protein>
<dbReference type="Gene3D" id="2.60.120.10">
    <property type="entry name" value="Jelly Rolls"/>
    <property type="match status" value="1"/>
</dbReference>
<comment type="pathway">
    <text evidence="7">Carbohydrate biosynthesis; dTDP-L-rhamnose biosynthesis.</text>
</comment>
<evidence type="ECO:0000256" key="7">
    <source>
        <dbReference type="RuleBase" id="RU364069"/>
    </source>
</evidence>
<dbReference type="NCBIfam" id="TIGR01221">
    <property type="entry name" value="rmlC"/>
    <property type="match status" value="1"/>
</dbReference>
<keyword evidence="7 8" id="KW-0413">Isomerase</keyword>
<proteinExistence type="inferred from homology"/>
<dbReference type="SUPFAM" id="SSF51182">
    <property type="entry name" value="RmlC-like cupins"/>
    <property type="match status" value="1"/>
</dbReference>
<dbReference type="EC" id="5.1.3.13" evidence="3 7"/>
<feature type="active site" description="Proton acceptor" evidence="5">
    <location>
        <position position="64"/>
    </location>
</feature>
<dbReference type="EMBL" id="JABFBC010000004">
    <property type="protein sequence ID" value="NNU81996.1"/>
    <property type="molecule type" value="Genomic_DNA"/>
</dbReference>
<dbReference type="RefSeq" id="WP_171326860.1">
    <property type="nucleotide sequence ID" value="NZ_JABFBC010000004.1"/>
</dbReference>
<dbReference type="Proteomes" id="UP000572377">
    <property type="component" value="Unassembled WGS sequence"/>
</dbReference>
<dbReference type="Pfam" id="PF00908">
    <property type="entry name" value="dTDP_sugar_isom"/>
    <property type="match status" value="1"/>
</dbReference>
<dbReference type="CDD" id="cd00438">
    <property type="entry name" value="cupin_RmlC"/>
    <property type="match status" value="1"/>
</dbReference>
<comment type="caution">
    <text evidence="8">The sequence shown here is derived from an EMBL/GenBank/DDBJ whole genome shotgun (WGS) entry which is preliminary data.</text>
</comment>
<comment type="function">
    <text evidence="2 7">Catalyzes the epimerization of the C3' and C5'positions of dTDP-6-deoxy-D-xylo-4-hexulose, forming dTDP-6-deoxy-L-lyxo-4-hexulose.</text>
</comment>
<dbReference type="AlphaFoldDB" id="A0A849L6H1"/>